<sequence length="96" mass="10483">MICLCENPLESIHLQLADDESPVACSLCGNYIQVNGLPVDDLVKKSVNAWFDAAQSQKVTTAQANEQGHTLVYRLQAALHGKTIVYFLPLPENDGV</sequence>
<dbReference type="Proteomes" id="UP000248066">
    <property type="component" value="Unassembled WGS sequence"/>
</dbReference>
<dbReference type="AlphaFoldDB" id="A0A2W0H353"/>
<protein>
    <submittedName>
        <fullName evidence="1">Uncharacterized protein</fullName>
    </submittedName>
</protein>
<gene>
    <name evidence="1" type="ORF">CR205_18035</name>
</gene>
<proteinExistence type="predicted"/>
<dbReference type="EMBL" id="PDOF01000003">
    <property type="protein sequence ID" value="PYZ96253.1"/>
    <property type="molecule type" value="Genomic_DNA"/>
</dbReference>
<name>A0A2W0H353_9BACI</name>
<comment type="caution">
    <text evidence="1">The sequence shown here is derived from an EMBL/GenBank/DDBJ whole genome shotgun (WGS) entry which is preliminary data.</text>
</comment>
<reference evidence="1 2" key="1">
    <citation type="submission" date="2017-10" db="EMBL/GenBank/DDBJ databases">
        <title>Bacillus sp. nov., a halophilic bacterium isolated from a Yangshapao Lake.</title>
        <authorList>
            <person name="Wang H."/>
        </authorList>
    </citation>
    <scope>NUCLEOTIDE SEQUENCE [LARGE SCALE GENOMIC DNA]</scope>
    <source>
        <strain evidence="1 2">YSP-3</strain>
    </source>
</reference>
<keyword evidence="2" id="KW-1185">Reference proteome</keyword>
<dbReference type="OrthoDB" id="2879758at2"/>
<evidence type="ECO:0000313" key="1">
    <source>
        <dbReference type="EMBL" id="PYZ96253.1"/>
    </source>
</evidence>
<dbReference type="RefSeq" id="WP_110521528.1">
    <property type="nucleotide sequence ID" value="NZ_PDOF01000003.1"/>
</dbReference>
<accession>A0A2W0H353</accession>
<organism evidence="1 2">
    <name type="scientific">Alteribacter lacisalsi</name>
    <dbReference type="NCBI Taxonomy" id="2045244"/>
    <lineage>
        <taxon>Bacteria</taxon>
        <taxon>Bacillati</taxon>
        <taxon>Bacillota</taxon>
        <taxon>Bacilli</taxon>
        <taxon>Bacillales</taxon>
        <taxon>Bacillaceae</taxon>
        <taxon>Alteribacter</taxon>
    </lineage>
</organism>
<evidence type="ECO:0000313" key="2">
    <source>
        <dbReference type="Proteomes" id="UP000248066"/>
    </source>
</evidence>